<proteinExistence type="predicted"/>
<keyword evidence="1" id="KW-1133">Transmembrane helix</keyword>
<dbReference type="Pfam" id="PF20189">
    <property type="entry name" value="DUF6552"/>
    <property type="match status" value="1"/>
</dbReference>
<dbReference type="AlphaFoldDB" id="A0A382VMA8"/>
<dbReference type="EMBL" id="UINC01153130">
    <property type="protein sequence ID" value="SVD47677.1"/>
    <property type="molecule type" value="Genomic_DNA"/>
</dbReference>
<sequence>MRGVEGLQFYDLSLSIIGLAGWLFVAIVWNDRALIALNSFGLVLLLKNFITLLAT</sequence>
<dbReference type="InterPro" id="IPR046682">
    <property type="entry name" value="DUF6552"/>
</dbReference>
<protein>
    <submittedName>
        <fullName evidence="2">Uncharacterized protein</fullName>
    </submittedName>
</protein>
<evidence type="ECO:0000313" key="2">
    <source>
        <dbReference type="EMBL" id="SVD47677.1"/>
    </source>
</evidence>
<name>A0A382VMA8_9ZZZZ</name>
<keyword evidence="1" id="KW-0812">Transmembrane</keyword>
<organism evidence="2">
    <name type="scientific">marine metagenome</name>
    <dbReference type="NCBI Taxonomy" id="408172"/>
    <lineage>
        <taxon>unclassified sequences</taxon>
        <taxon>metagenomes</taxon>
        <taxon>ecological metagenomes</taxon>
    </lineage>
</organism>
<keyword evidence="1" id="KW-0472">Membrane</keyword>
<reference evidence="2" key="1">
    <citation type="submission" date="2018-05" db="EMBL/GenBank/DDBJ databases">
        <authorList>
            <person name="Lanie J.A."/>
            <person name="Ng W.-L."/>
            <person name="Kazmierczak K.M."/>
            <person name="Andrzejewski T.M."/>
            <person name="Davidsen T.M."/>
            <person name="Wayne K.J."/>
            <person name="Tettelin H."/>
            <person name="Glass J.I."/>
            <person name="Rusch D."/>
            <person name="Podicherti R."/>
            <person name="Tsui H.-C.T."/>
            <person name="Winkler M.E."/>
        </authorList>
    </citation>
    <scope>NUCLEOTIDE SEQUENCE</scope>
</reference>
<feature type="transmembrane region" description="Helical" evidence="1">
    <location>
        <begin position="35"/>
        <end position="54"/>
    </location>
</feature>
<feature type="transmembrane region" description="Helical" evidence="1">
    <location>
        <begin position="12"/>
        <end position="29"/>
    </location>
</feature>
<accession>A0A382VMA8</accession>
<evidence type="ECO:0000256" key="1">
    <source>
        <dbReference type="SAM" id="Phobius"/>
    </source>
</evidence>
<gene>
    <name evidence="2" type="ORF">METZ01_LOCUS400531</name>
</gene>